<evidence type="ECO:0000313" key="2">
    <source>
        <dbReference type="Proteomes" id="UP001482620"/>
    </source>
</evidence>
<dbReference type="EMBL" id="JAHRIQ010093082">
    <property type="protein sequence ID" value="MEQ2250988.1"/>
    <property type="molecule type" value="Genomic_DNA"/>
</dbReference>
<evidence type="ECO:0000313" key="1">
    <source>
        <dbReference type="EMBL" id="MEQ2250988.1"/>
    </source>
</evidence>
<dbReference type="Proteomes" id="UP001482620">
    <property type="component" value="Unassembled WGS sequence"/>
</dbReference>
<name>A0ABV0V3F3_9TELE</name>
<accession>A0ABV0V3F3</accession>
<proteinExistence type="predicted"/>
<sequence length="128" mass="14958">MKMSDFSLIFSIQFYFYSAIETLMVIAPLEASSRRERQPCRLTLSQFSSLECEREHMQLVTLEAQPVVMSRRDKVKHRKTGQVYHMYKVSIKLLAAAAWLMSPFRKVQQLRARSDVASRKRKNSKIGQ</sequence>
<reference evidence="1 2" key="1">
    <citation type="submission" date="2021-06" db="EMBL/GenBank/DDBJ databases">
        <authorList>
            <person name="Palmer J.M."/>
        </authorList>
    </citation>
    <scope>NUCLEOTIDE SEQUENCE [LARGE SCALE GENOMIC DNA]</scope>
    <source>
        <strain evidence="2">if_2019</strain>
        <tissue evidence="1">Muscle</tissue>
    </source>
</reference>
<gene>
    <name evidence="1" type="ORF">ILYODFUR_006482</name>
</gene>
<comment type="caution">
    <text evidence="1">The sequence shown here is derived from an EMBL/GenBank/DDBJ whole genome shotgun (WGS) entry which is preliminary data.</text>
</comment>
<protein>
    <submittedName>
        <fullName evidence="1">Uncharacterized protein</fullName>
    </submittedName>
</protein>
<organism evidence="1 2">
    <name type="scientific">Ilyodon furcidens</name>
    <name type="common">goldbreast splitfin</name>
    <dbReference type="NCBI Taxonomy" id="33524"/>
    <lineage>
        <taxon>Eukaryota</taxon>
        <taxon>Metazoa</taxon>
        <taxon>Chordata</taxon>
        <taxon>Craniata</taxon>
        <taxon>Vertebrata</taxon>
        <taxon>Euteleostomi</taxon>
        <taxon>Actinopterygii</taxon>
        <taxon>Neopterygii</taxon>
        <taxon>Teleostei</taxon>
        <taxon>Neoteleostei</taxon>
        <taxon>Acanthomorphata</taxon>
        <taxon>Ovalentaria</taxon>
        <taxon>Atherinomorphae</taxon>
        <taxon>Cyprinodontiformes</taxon>
        <taxon>Goodeidae</taxon>
        <taxon>Ilyodon</taxon>
    </lineage>
</organism>
<keyword evidence="2" id="KW-1185">Reference proteome</keyword>